<dbReference type="EMBL" id="ARYM01000004">
    <property type="protein sequence ID" value="KCZ99681.1"/>
    <property type="molecule type" value="Genomic_DNA"/>
</dbReference>
<dbReference type="STRING" id="1280954.HPO_04820"/>
<feature type="domain" description="Bacterial type II secretion system protein E" evidence="2">
    <location>
        <begin position="218"/>
        <end position="232"/>
    </location>
</feature>
<dbReference type="NCBIfam" id="TIGR02782">
    <property type="entry name" value="TrbB_P"/>
    <property type="match status" value="1"/>
</dbReference>
<dbReference type="InterPro" id="IPR027417">
    <property type="entry name" value="P-loop_NTPase"/>
</dbReference>
<accession>A0A062VN76</accession>
<dbReference type="PANTHER" id="PTHR30486">
    <property type="entry name" value="TWITCHING MOTILITY PROTEIN PILT"/>
    <property type="match status" value="1"/>
</dbReference>
<organism evidence="3 4">
    <name type="scientific">Hyphomonas polymorpha PS728</name>
    <dbReference type="NCBI Taxonomy" id="1280954"/>
    <lineage>
        <taxon>Bacteria</taxon>
        <taxon>Pseudomonadati</taxon>
        <taxon>Pseudomonadota</taxon>
        <taxon>Alphaproteobacteria</taxon>
        <taxon>Hyphomonadales</taxon>
        <taxon>Hyphomonadaceae</taxon>
        <taxon>Hyphomonas</taxon>
    </lineage>
</organism>
<gene>
    <name evidence="3" type="ORF">HPO_04820</name>
</gene>
<dbReference type="GO" id="GO:0005737">
    <property type="term" value="C:cytoplasm"/>
    <property type="evidence" value="ECO:0007669"/>
    <property type="project" value="InterPro"/>
</dbReference>
<dbReference type="CDD" id="cd01130">
    <property type="entry name" value="VirB11-like_ATPase"/>
    <property type="match status" value="1"/>
</dbReference>
<dbReference type="Proteomes" id="UP000027100">
    <property type="component" value="Unassembled WGS sequence"/>
</dbReference>
<dbReference type="eggNOG" id="COG4962">
    <property type="taxonomic scope" value="Bacteria"/>
</dbReference>
<name>A0A062VN76_9PROT</name>
<evidence type="ECO:0000256" key="1">
    <source>
        <dbReference type="ARBA" id="ARBA00006611"/>
    </source>
</evidence>
<dbReference type="InterPro" id="IPR001482">
    <property type="entry name" value="T2SS/T4SS_dom"/>
</dbReference>
<dbReference type="Gene3D" id="3.30.450.90">
    <property type="match status" value="1"/>
</dbReference>
<evidence type="ECO:0000313" key="4">
    <source>
        <dbReference type="Proteomes" id="UP000027100"/>
    </source>
</evidence>
<dbReference type="GO" id="GO:0005524">
    <property type="term" value="F:ATP binding"/>
    <property type="evidence" value="ECO:0007669"/>
    <property type="project" value="InterPro"/>
</dbReference>
<dbReference type="Gene3D" id="3.40.50.300">
    <property type="entry name" value="P-loop containing nucleotide triphosphate hydrolases"/>
    <property type="match status" value="1"/>
</dbReference>
<comment type="caution">
    <text evidence="3">The sequence shown here is derived from an EMBL/GenBank/DDBJ whole genome shotgun (WGS) entry which is preliminary data.</text>
</comment>
<comment type="similarity">
    <text evidence="1">Belongs to the GSP E family.</text>
</comment>
<sequence>MSAAADISLPAIRQRSVLDAALGPVLAAALADPAVAEILVNADGAIWIDRAGQGLRATGAHMAASDRETVIRLLAHAGGETAGPGRPLLSASLPGSAARVQAVLPPLAQAPVLAIRRRPERILTLEDYLAAGIASPEQVDALRAAVAARANIIVAGGAGSGKTTLLNALLAEPGLAEGRLIVLEDTAELQVSSPNTVQLLTRRAAPEITLRDLVQAALRLRPDRIIVGEVRDGAALDVLKAWNTGHPGGLLTLHANSARDALARLEDLCLEAQAASPARLIASAAPLVVFIARTPDGRRLTELLDFRTQTPRGDTE</sequence>
<dbReference type="PANTHER" id="PTHR30486:SF6">
    <property type="entry name" value="TYPE IV PILUS RETRACTATION ATPASE PILT"/>
    <property type="match status" value="1"/>
</dbReference>
<protein>
    <submittedName>
        <fullName evidence="3">P-type conjugative transfer ATPase TrbB</fullName>
    </submittedName>
</protein>
<proteinExistence type="inferred from homology"/>
<dbReference type="RefSeq" id="WP_035595198.1">
    <property type="nucleotide sequence ID" value="NZ_ARYM01000004.1"/>
</dbReference>
<dbReference type="SUPFAM" id="SSF52540">
    <property type="entry name" value="P-loop containing nucleoside triphosphate hydrolases"/>
    <property type="match status" value="1"/>
</dbReference>
<dbReference type="InterPro" id="IPR014149">
    <property type="entry name" value="Conjug-transfer_TrbB"/>
</dbReference>
<dbReference type="AlphaFoldDB" id="A0A062VN76"/>
<dbReference type="GO" id="GO:0016887">
    <property type="term" value="F:ATP hydrolysis activity"/>
    <property type="evidence" value="ECO:0007669"/>
    <property type="project" value="InterPro"/>
</dbReference>
<dbReference type="PATRIC" id="fig|1280954.3.peg.982"/>
<reference evidence="3 4" key="1">
    <citation type="journal article" date="2014" name="Antonie Van Leeuwenhoek">
        <title>Hyphomonas beringensis sp. nov. and Hyphomonas chukchiensis sp. nov., isolated from surface seawater of the Bering Sea and Chukchi Sea.</title>
        <authorList>
            <person name="Li C."/>
            <person name="Lai Q."/>
            <person name="Li G."/>
            <person name="Dong C."/>
            <person name="Wang J."/>
            <person name="Liao Y."/>
            <person name="Shao Z."/>
        </authorList>
    </citation>
    <scope>NUCLEOTIDE SEQUENCE [LARGE SCALE GENOMIC DNA]</scope>
    <source>
        <strain evidence="3 4">PS728</strain>
    </source>
</reference>
<dbReference type="PROSITE" id="PS00662">
    <property type="entry name" value="T2SP_E"/>
    <property type="match status" value="1"/>
</dbReference>
<dbReference type="OrthoDB" id="9810761at2"/>
<dbReference type="Pfam" id="PF00437">
    <property type="entry name" value="T2SSE"/>
    <property type="match status" value="1"/>
</dbReference>
<keyword evidence="4" id="KW-1185">Reference proteome</keyword>
<evidence type="ECO:0000259" key="2">
    <source>
        <dbReference type="PROSITE" id="PS00662"/>
    </source>
</evidence>
<dbReference type="InterPro" id="IPR050921">
    <property type="entry name" value="T4SS_GSP_E_ATPase"/>
</dbReference>
<evidence type="ECO:0000313" key="3">
    <source>
        <dbReference type="EMBL" id="KCZ99681.1"/>
    </source>
</evidence>